<accession>A0ABU5CNQ4</accession>
<evidence type="ECO:0000313" key="2">
    <source>
        <dbReference type="EMBL" id="MDY0407983.1"/>
    </source>
</evidence>
<name>A0ABU5CNQ4_9BACI</name>
<evidence type="ECO:0008006" key="4">
    <source>
        <dbReference type="Google" id="ProtNLM"/>
    </source>
</evidence>
<keyword evidence="3" id="KW-1185">Reference proteome</keyword>
<comment type="caution">
    <text evidence="2">The sequence shown here is derived from an EMBL/GenBank/DDBJ whole genome shotgun (WGS) entry which is preliminary data.</text>
</comment>
<sequence>MKKSNKVILTIAIIWSAIVMLIVFRNIYHPLATVALVGYGCFLVGFALYSIILVILSVRKQPKSVVRQRFRTFFIWFFGLSIALIAIKLLRKESMHIYNLALPLGMSFGIAFLNILGKKEV</sequence>
<keyword evidence="1" id="KW-0472">Membrane</keyword>
<gene>
    <name evidence="2" type="ORF">RWD45_04355</name>
</gene>
<dbReference type="EMBL" id="JAWDIQ010000001">
    <property type="protein sequence ID" value="MDY0407983.1"/>
    <property type="molecule type" value="Genomic_DNA"/>
</dbReference>
<reference evidence="2 3" key="1">
    <citation type="submission" date="2023-10" db="EMBL/GenBank/DDBJ databases">
        <title>Virgibacillus soli CC-YMP-6 genome.</title>
        <authorList>
            <person name="Miliotis G."/>
            <person name="Sengupta P."/>
            <person name="Hameed A."/>
            <person name="Chuvochina M."/>
            <person name="Mcdonagh F."/>
            <person name="Simpson A.C."/>
            <person name="Singh N.K."/>
            <person name="Rekha P.D."/>
            <person name="Raman K."/>
            <person name="Hugenholtz P."/>
            <person name="Venkateswaran K."/>
        </authorList>
    </citation>
    <scope>NUCLEOTIDE SEQUENCE [LARGE SCALE GENOMIC DNA]</scope>
    <source>
        <strain evidence="2 3">CC-YMP-6</strain>
    </source>
</reference>
<evidence type="ECO:0000313" key="3">
    <source>
        <dbReference type="Proteomes" id="UP001275315"/>
    </source>
</evidence>
<proteinExistence type="predicted"/>
<protein>
    <recommendedName>
        <fullName evidence="4">DUF2178 domain-containing protein</fullName>
    </recommendedName>
</protein>
<organism evidence="2 3">
    <name type="scientific">Paracerasibacillus soli</name>
    <dbReference type="NCBI Taxonomy" id="480284"/>
    <lineage>
        <taxon>Bacteria</taxon>
        <taxon>Bacillati</taxon>
        <taxon>Bacillota</taxon>
        <taxon>Bacilli</taxon>
        <taxon>Bacillales</taxon>
        <taxon>Bacillaceae</taxon>
        <taxon>Paracerasibacillus</taxon>
    </lineage>
</organism>
<feature type="transmembrane region" description="Helical" evidence="1">
    <location>
        <begin position="96"/>
        <end position="116"/>
    </location>
</feature>
<keyword evidence="1" id="KW-0812">Transmembrane</keyword>
<feature type="transmembrane region" description="Helical" evidence="1">
    <location>
        <begin position="70"/>
        <end position="90"/>
    </location>
</feature>
<dbReference type="Proteomes" id="UP001275315">
    <property type="component" value="Unassembled WGS sequence"/>
</dbReference>
<keyword evidence="1" id="KW-1133">Transmembrane helix</keyword>
<feature type="transmembrane region" description="Helical" evidence="1">
    <location>
        <begin position="7"/>
        <end position="28"/>
    </location>
</feature>
<evidence type="ECO:0000256" key="1">
    <source>
        <dbReference type="SAM" id="Phobius"/>
    </source>
</evidence>
<feature type="transmembrane region" description="Helical" evidence="1">
    <location>
        <begin position="34"/>
        <end position="58"/>
    </location>
</feature>
<dbReference type="RefSeq" id="WP_320378751.1">
    <property type="nucleotide sequence ID" value="NZ_JAWDIQ010000001.1"/>
</dbReference>